<evidence type="ECO:0000256" key="7">
    <source>
        <dbReference type="ARBA" id="ARBA00023136"/>
    </source>
</evidence>
<dbReference type="PANTHER" id="PTHR35011:SF2">
    <property type="entry name" value="2,3-DIKETO-L-GULONATE TRAP TRANSPORTER SMALL PERMEASE PROTEIN YIAM"/>
    <property type="match status" value="1"/>
</dbReference>
<keyword evidence="6 9" id="KW-1133">Transmembrane helix</keyword>
<organism evidence="11 12">
    <name type="scientific">Bordetella bronchiseptica 253</name>
    <dbReference type="NCBI Taxonomy" id="568707"/>
    <lineage>
        <taxon>Bacteria</taxon>
        <taxon>Pseudomonadati</taxon>
        <taxon>Pseudomonadota</taxon>
        <taxon>Betaproteobacteria</taxon>
        <taxon>Burkholderiales</taxon>
        <taxon>Alcaligenaceae</taxon>
        <taxon>Bordetella</taxon>
    </lineage>
</organism>
<keyword evidence="2 9" id="KW-0813">Transport</keyword>
<evidence type="ECO:0000256" key="4">
    <source>
        <dbReference type="ARBA" id="ARBA00022519"/>
    </source>
</evidence>
<dbReference type="EMBL" id="HE965806">
    <property type="protein sequence ID" value="CCJ53862.1"/>
    <property type="molecule type" value="Genomic_DNA"/>
</dbReference>
<evidence type="ECO:0000256" key="3">
    <source>
        <dbReference type="ARBA" id="ARBA00022475"/>
    </source>
</evidence>
<evidence type="ECO:0000256" key="2">
    <source>
        <dbReference type="ARBA" id="ARBA00022448"/>
    </source>
</evidence>
<dbReference type="InterPro" id="IPR007387">
    <property type="entry name" value="TRAP_DctQ"/>
</dbReference>
<dbReference type="AlphaFoldDB" id="A0A0C6P6R5"/>
<gene>
    <name evidence="11" type="ORF">BN112_1945</name>
</gene>
<dbReference type="OrthoDB" id="9791324at2"/>
<dbReference type="GeneID" id="56479804"/>
<keyword evidence="7 9" id="KW-0472">Membrane</keyword>
<proteinExistence type="inferred from homology"/>
<feature type="transmembrane region" description="Helical" evidence="9">
    <location>
        <begin position="127"/>
        <end position="148"/>
    </location>
</feature>
<keyword evidence="3" id="KW-1003">Cell membrane</keyword>
<dbReference type="GO" id="GO:0005886">
    <property type="term" value="C:plasma membrane"/>
    <property type="evidence" value="ECO:0007669"/>
    <property type="project" value="UniProtKB-SubCell"/>
</dbReference>
<dbReference type="HOGENOM" id="CLU_086356_9_0_4"/>
<evidence type="ECO:0000256" key="6">
    <source>
        <dbReference type="ARBA" id="ARBA00022989"/>
    </source>
</evidence>
<sequence length="170" mass="18601">MTRIVHAYFTLLKAVIVICLAAMVVMVFSNVVLRFIFNSGIPVSEELSRWSFVWLTFLGAILVLHERSHLGVDVVLQVLGPLARRVCLIVANLLMIYATWLILLGSIEQTTLNMGASAPASGLSQAWFFGVGVVFAASTGLILLYQLYQLFTVPAADLHKLISPHESGAE</sequence>
<evidence type="ECO:0000313" key="12">
    <source>
        <dbReference type="Proteomes" id="UP000007564"/>
    </source>
</evidence>
<feature type="transmembrane region" description="Helical" evidence="9">
    <location>
        <begin position="12"/>
        <end position="37"/>
    </location>
</feature>
<feature type="domain" description="Tripartite ATP-independent periplasmic transporters DctQ component" evidence="10">
    <location>
        <begin position="23"/>
        <end position="151"/>
    </location>
</feature>
<comment type="subcellular location">
    <subcellularLocation>
        <location evidence="1 9">Cell inner membrane</location>
        <topology evidence="1 9">Multi-pass membrane protein</topology>
    </subcellularLocation>
</comment>
<dbReference type="Proteomes" id="UP000007564">
    <property type="component" value="Chromosome"/>
</dbReference>
<feature type="transmembrane region" description="Helical" evidence="9">
    <location>
        <begin position="86"/>
        <end position="107"/>
    </location>
</feature>
<dbReference type="InterPro" id="IPR055348">
    <property type="entry name" value="DctQ"/>
</dbReference>
<keyword evidence="4 9" id="KW-0997">Cell inner membrane</keyword>
<evidence type="ECO:0000256" key="8">
    <source>
        <dbReference type="ARBA" id="ARBA00038436"/>
    </source>
</evidence>
<evidence type="ECO:0000256" key="1">
    <source>
        <dbReference type="ARBA" id="ARBA00004429"/>
    </source>
</evidence>
<evidence type="ECO:0000256" key="9">
    <source>
        <dbReference type="RuleBase" id="RU369079"/>
    </source>
</evidence>
<evidence type="ECO:0000256" key="5">
    <source>
        <dbReference type="ARBA" id="ARBA00022692"/>
    </source>
</evidence>
<comment type="function">
    <text evidence="9">Part of the tripartite ATP-independent periplasmic (TRAP) transport system.</text>
</comment>
<name>A0A0C6P6R5_BORBO</name>
<dbReference type="RefSeq" id="WP_003809708.1">
    <property type="nucleotide sequence ID" value="NC_019382.1"/>
</dbReference>
<protein>
    <recommendedName>
        <fullName evidence="9">TRAP transporter small permease protein</fullName>
    </recommendedName>
</protein>
<comment type="subunit">
    <text evidence="9">The complex comprises the extracytoplasmic solute receptor protein and the two transmembrane proteins.</text>
</comment>
<comment type="similarity">
    <text evidence="8 9">Belongs to the TRAP transporter small permease family.</text>
</comment>
<feature type="transmembrane region" description="Helical" evidence="9">
    <location>
        <begin position="49"/>
        <end position="65"/>
    </location>
</feature>
<dbReference type="GO" id="GO:0015740">
    <property type="term" value="P:C4-dicarboxylate transport"/>
    <property type="evidence" value="ECO:0007669"/>
    <property type="project" value="TreeGrafter"/>
</dbReference>
<evidence type="ECO:0000313" key="11">
    <source>
        <dbReference type="EMBL" id="CCJ53862.1"/>
    </source>
</evidence>
<reference evidence="11 12" key="1">
    <citation type="journal article" date="2012" name="BMC Genomics">
        <title>Comparative genomics of the classical Bordetella subspecies: the evolution and exchange of virulence-associated diversity amongst closely related pathogens.</title>
        <authorList>
            <person name="Park J."/>
            <person name="Zhang Y."/>
            <person name="Buboltz A.M."/>
            <person name="Zhang X."/>
            <person name="Schuster S.C."/>
            <person name="Ahuja U."/>
            <person name="Liu M."/>
            <person name="Miller J.F."/>
            <person name="Sebaihia M."/>
            <person name="Bentley S.D."/>
            <person name="Parkhill J."/>
            <person name="Harvill E.T."/>
        </authorList>
    </citation>
    <scope>NUCLEOTIDE SEQUENCE [LARGE SCALE GENOMIC DNA]</scope>
    <source>
        <strain evidence="11 12">253</strain>
    </source>
</reference>
<keyword evidence="5 9" id="KW-0812">Transmembrane</keyword>
<dbReference type="GO" id="GO:0022857">
    <property type="term" value="F:transmembrane transporter activity"/>
    <property type="evidence" value="ECO:0007669"/>
    <property type="project" value="UniProtKB-UniRule"/>
</dbReference>
<dbReference type="PANTHER" id="PTHR35011">
    <property type="entry name" value="2,3-DIKETO-L-GULONATE TRAP TRANSPORTER SMALL PERMEASE PROTEIN YIAM"/>
    <property type="match status" value="1"/>
</dbReference>
<evidence type="ECO:0000259" key="10">
    <source>
        <dbReference type="Pfam" id="PF04290"/>
    </source>
</evidence>
<dbReference type="KEGG" id="bbh:BN112_1945"/>
<dbReference type="Pfam" id="PF04290">
    <property type="entry name" value="DctQ"/>
    <property type="match status" value="1"/>
</dbReference>
<accession>A0A0C6P6R5</accession>